<dbReference type="AlphaFoldDB" id="A0A383CBW0"/>
<protein>
    <submittedName>
        <fullName evidence="1">Uncharacterized protein</fullName>
    </submittedName>
</protein>
<reference evidence="1" key="1">
    <citation type="submission" date="2018-05" db="EMBL/GenBank/DDBJ databases">
        <authorList>
            <person name="Lanie J.A."/>
            <person name="Ng W.-L."/>
            <person name="Kazmierczak K.M."/>
            <person name="Andrzejewski T.M."/>
            <person name="Davidsen T.M."/>
            <person name="Wayne K.J."/>
            <person name="Tettelin H."/>
            <person name="Glass J.I."/>
            <person name="Rusch D."/>
            <person name="Podicherti R."/>
            <person name="Tsui H.-C.T."/>
            <person name="Winkler M.E."/>
        </authorList>
    </citation>
    <scope>NUCLEOTIDE SEQUENCE</scope>
</reference>
<gene>
    <name evidence="1" type="ORF">METZ01_LOCUS482730</name>
</gene>
<evidence type="ECO:0000313" key="1">
    <source>
        <dbReference type="EMBL" id="SVE29876.1"/>
    </source>
</evidence>
<dbReference type="EMBL" id="UINC01207682">
    <property type="protein sequence ID" value="SVE29876.1"/>
    <property type="molecule type" value="Genomic_DNA"/>
</dbReference>
<name>A0A383CBW0_9ZZZZ</name>
<proteinExistence type="predicted"/>
<organism evidence="1">
    <name type="scientific">marine metagenome</name>
    <dbReference type="NCBI Taxonomy" id="408172"/>
    <lineage>
        <taxon>unclassified sequences</taxon>
        <taxon>metagenomes</taxon>
        <taxon>ecological metagenomes</taxon>
    </lineage>
</organism>
<accession>A0A383CBW0</accession>
<sequence length="76" mass="8437">MGREPAQVLHVGPNSSSSLLDPQLVKIAEYSPREIKQRRCHCGVQTVAEHVCLMVPYHIPYSHTDLASGEQSNQPN</sequence>